<reference evidence="16" key="1">
    <citation type="submission" date="2025-08" db="UniProtKB">
        <authorList>
            <consortium name="RefSeq"/>
        </authorList>
    </citation>
    <scope>IDENTIFICATION</scope>
    <source>
        <tissue evidence="16">Entire body</tissue>
    </source>
</reference>
<dbReference type="InterPro" id="IPR000162">
    <property type="entry name" value="GPCR_3_mtglu_rcpt"/>
</dbReference>
<dbReference type="CDD" id="cd15045">
    <property type="entry name" value="7tmC_mGluRs"/>
    <property type="match status" value="1"/>
</dbReference>
<gene>
    <name evidence="16" type="primary">LOC108737271</name>
</gene>
<dbReference type="PANTHER" id="PTHR24060">
    <property type="entry name" value="METABOTROPIC GLUTAMATE RECEPTOR"/>
    <property type="match status" value="1"/>
</dbReference>
<dbReference type="GO" id="GO:0005886">
    <property type="term" value="C:plasma membrane"/>
    <property type="evidence" value="ECO:0007669"/>
    <property type="project" value="UniProtKB-SubCell"/>
</dbReference>
<proteinExistence type="inferred from homology"/>
<comment type="subcellular location">
    <subcellularLocation>
        <location evidence="1">Cell membrane</location>
        <topology evidence="1">Multi-pass membrane protein</topology>
    </subcellularLocation>
</comment>
<protein>
    <submittedName>
        <fullName evidence="16">Metabotropic glutamate receptor-like</fullName>
    </submittedName>
</protein>
<evidence type="ECO:0000256" key="1">
    <source>
        <dbReference type="ARBA" id="ARBA00004651"/>
    </source>
</evidence>
<evidence type="ECO:0000313" key="15">
    <source>
        <dbReference type="Proteomes" id="UP000192223"/>
    </source>
</evidence>
<evidence type="ECO:0000256" key="6">
    <source>
        <dbReference type="ARBA" id="ARBA00023040"/>
    </source>
</evidence>
<dbReference type="FunFam" id="2.10.50.30:FF:000001">
    <property type="entry name" value="metabotropic glutamate receptor 1"/>
    <property type="match status" value="1"/>
</dbReference>
<comment type="function">
    <text evidence="11">G-protein coupled receptor for glutamate. Ligand binding causes a conformation change that triggers signaling via guanine nucleotide-binding proteins (G proteins) and modulates the activity of down-stream effectors.</text>
</comment>
<dbReference type="Pfam" id="PF07562">
    <property type="entry name" value="NCD3G"/>
    <property type="match status" value="1"/>
</dbReference>
<feature type="transmembrane region" description="Helical" evidence="13">
    <location>
        <begin position="564"/>
        <end position="584"/>
    </location>
</feature>
<evidence type="ECO:0000259" key="14">
    <source>
        <dbReference type="PROSITE" id="PS50259"/>
    </source>
</evidence>
<keyword evidence="3" id="KW-1003">Cell membrane</keyword>
<dbReference type="RefSeq" id="XP_025836256.1">
    <property type="nucleotide sequence ID" value="XM_025980471.1"/>
</dbReference>
<sequence>MVDIVRKMGWSYISIIYEESNYGIKAFEELEDLLAEHNICIAIKEKLVKDSGVADESAYDNIVQKLLTKPRARGTIIFGSDQEVAGVMRAVKRNNATGSFSWIGSDGWSARSLVSDGNEAEVEGTLSVQPQANPVRGFEEYFLSLNVENNPRNPWFVEFWEDHFMCRYPNSSSTPYNQKYSTACTGKEKLTRQNTVFENQLQFVSDAVMAFAYAIRDMHKDLCHGQPGLCDSLKPTKGSELLRFLRKVDFEGLSGDRFHFDMNGDGPARYNIIHFKQVLPGKYQWVRVGEYVEGELRLNSTDIQFKLDHPKPPESVCSLPCGLGQAKKYVEGESCCWHCFNCTQYQIRHETDPTQCINCPLGTLPHHLHIRCVEIPEEYLRPESGWAIGAMALSSTGILITMFVICVFIRYNDTPVVRASGRELSYVLLAGILMCYCITFALVIRPTDITMKQALISAPVLVYPRPNRMFILGANASNVGMGVVLPKLEDDQEKILINAVWMIISPARAMHHYPSREDNLLVCSSDIDASYMIAFTYPIFLIIICTVYAVLTRKIPEAFNESKHIGFTMYTTCVIWLAFVPLYFGTVNHVALRITSMSVTISLSASVTVVCLFSPKLYIILIRPERNIRQSMMPMRFTNFNKNSGSSSIMAPILVTAATCDSKQQIRRHIPPPSISDKEDTDFSSKTKLETSDCSTQTEALNMEDNTTHNITQDCSPKINNNCNFDRGRIEIVSVDKNCHS</sequence>
<evidence type="ECO:0000256" key="9">
    <source>
        <dbReference type="ARBA" id="ARBA00023180"/>
    </source>
</evidence>
<keyword evidence="8" id="KW-0675">Receptor</keyword>
<keyword evidence="6" id="KW-0297">G-protein coupled receptor</keyword>
<dbReference type="InterPro" id="IPR001828">
    <property type="entry name" value="ANF_lig-bd_rcpt"/>
</dbReference>
<dbReference type="GO" id="GO:0004930">
    <property type="term" value="F:G protein-coupled receptor activity"/>
    <property type="evidence" value="ECO:0007669"/>
    <property type="project" value="UniProtKB-KW"/>
</dbReference>
<evidence type="ECO:0000256" key="2">
    <source>
        <dbReference type="ARBA" id="ARBA00007242"/>
    </source>
</evidence>
<keyword evidence="7 13" id="KW-0472">Membrane</keyword>
<evidence type="ECO:0000256" key="10">
    <source>
        <dbReference type="ARBA" id="ARBA00023224"/>
    </source>
</evidence>
<evidence type="ECO:0000256" key="3">
    <source>
        <dbReference type="ARBA" id="ARBA00022475"/>
    </source>
</evidence>
<dbReference type="InParanoid" id="A0A7F5RJX0"/>
<name>A0A7F5RJX0_AGRPL</name>
<dbReference type="InterPro" id="IPR011500">
    <property type="entry name" value="GPCR_3_9-Cys_dom"/>
</dbReference>
<evidence type="ECO:0000256" key="8">
    <source>
        <dbReference type="ARBA" id="ARBA00023170"/>
    </source>
</evidence>
<dbReference type="InterPro" id="IPR000337">
    <property type="entry name" value="GPCR_3"/>
</dbReference>
<dbReference type="Pfam" id="PF01094">
    <property type="entry name" value="ANF_receptor"/>
    <property type="match status" value="1"/>
</dbReference>
<dbReference type="InterPro" id="IPR050726">
    <property type="entry name" value="mGluR"/>
</dbReference>
<feature type="transmembrane region" description="Helical" evidence="13">
    <location>
        <begin position="386"/>
        <end position="412"/>
    </location>
</feature>
<feature type="domain" description="G-protein coupled receptors family 3 profile" evidence="14">
    <location>
        <begin position="386"/>
        <end position="636"/>
    </location>
</feature>
<dbReference type="PRINTS" id="PR00248">
    <property type="entry name" value="GPCRMGR"/>
</dbReference>
<comment type="similarity">
    <text evidence="2">Belongs to the G-protein coupled receptor 3 family.</text>
</comment>
<dbReference type="InterPro" id="IPR017978">
    <property type="entry name" value="GPCR_3_C"/>
</dbReference>
<organism evidence="15 16">
    <name type="scientific">Agrilus planipennis</name>
    <name type="common">Emerald ash borer</name>
    <name type="synonym">Agrilus marcopoli</name>
    <dbReference type="NCBI Taxonomy" id="224129"/>
    <lineage>
        <taxon>Eukaryota</taxon>
        <taxon>Metazoa</taxon>
        <taxon>Ecdysozoa</taxon>
        <taxon>Arthropoda</taxon>
        <taxon>Hexapoda</taxon>
        <taxon>Insecta</taxon>
        <taxon>Pterygota</taxon>
        <taxon>Neoptera</taxon>
        <taxon>Endopterygota</taxon>
        <taxon>Coleoptera</taxon>
        <taxon>Polyphaga</taxon>
        <taxon>Elateriformia</taxon>
        <taxon>Buprestoidea</taxon>
        <taxon>Buprestidae</taxon>
        <taxon>Agrilinae</taxon>
        <taxon>Agrilus</taxon>
    </lineage>
</organism>
<feature type="transmembrane region" description="Helical" evidence="13">
    <location>
        <begin position="424"/>
        <end position="444"/>
    </location>
</feature>
<dbReference type="PROSITE" id="PS50259">
    <property type="entry name" value="G_PROTEIN_RECEP_F3_4"/>
    <property type="match status" value="1"/>
</dbReference>
<dbReference type="PRINTS" id="PR00593">
    <property type="entry name" value="MTABOTROPICR"/>
</dbReference>
<dbReference type="InterPro" id="IPR017979">
    <property type="entry name" value="GPCR_3_CS"/>
</dbReference>
<dbReference type="KEGG" id="apln:108737271"/>
<evidence type="ECO:0000256" key="4">
    <source>
        <dbReference type="ARBA" id="ARBA00022692"/>
    </source>
</evidence>
<feature type="transmembrane region" description="Helical" evidence="13">
    <location>
        <begin position="590"/>
        <end position="613"/>
    </location>
</feature>
<dbReference type="FunFam" id="3.40.50.2300:FF:000145">
    <property type="entry name" value="Glutamate receptor, metabotropic"/>
    <property type="match status" value="1"/>
</dbReference>
<keyword evidence="4 13" id="KW-0812">Transmembrane</keyword>
<feature type="region of interest" description="Disordered" evidence="12">
    <location>
        <begin position="668"/>
        <end position="689"/>
    </location>
</feature>
<dbReference type="InterPro" id="IPR028082">
    <property type="entry name" value="Peripla_BP_I"/>
</dbReference>
<dbReference type="PROSITE" id="PS00981">
    <property type="entry name" value="G_PROTEIN_RECEP_F3_3"/>
    <property type="match status" value="1"/>
</dbReference>
<keyword evidence="15" id="KW-1185">Reference proteome</keyword>
<evidence type="ECO:0000256" key="12">
    <source>
        <dbReference type="SAM" id="MobiDB-lite"/>
    </source>
</evidence>
<keyword evidence="9" id="KW-0325">Glycoprotein</keyword>
<evidence type="ECO:0000256" key="13">
    <source>
        <dbReference type="SAM" id="Phobius"/>
    </source>
</evidence>
<feature type="compositionally biased region" description="Basic and acidic residues" evidence="12">
    <location>
        <begin position="676"/>
        <end position="689"/>
    </location>
</feature>
<evidence type="ECO:0000256" key="5">
    <source>
        <dbReference type="ARBA" id="ARBA00022989"/>
    </source>
</evidence>
<keyword evidence="5 13" id="KW-1133">Transmembrane helix</keyword>
<evidence type="ECO:0000313" key="16">
    <source>
        <dbReference type="RefSeq" id="XP_025836256.1"/>
    </source>
</evidence>
<keyword evidence="10" id="KW-0807">Transducer</keyword>
<dbReference type="Proteomes" id="UP000192223">
    <property type="component" value="Unplaced"/>
</dbReference>
<dbReference type="Pfam" id="PF00003">
    <property type="entry name" value="7tm_3"/>
    <property type="match status" value="2"/>
</dbReference>
<dbReference type="Gene3D" id="2.10.50.30">
    <property type="entry name" value="GPCR, family 3, nine cysteines domain"/>
    <property type="match status" value="1"/>
</dbReference>
<accession>A0A7F5RJX0</accession>
<evidence type="ECO:0000256" key="11">
    <source>
        <dbReference type="ARBA" id="ARBA00054813"/>
    </source>
</evidence>
<dbReference type="InterPro" id="IPR038550">
    <property type="entry name" value="GPCR_3_9-Cys_sf"/>
</dbReference>
<evidence type="ECO:0000256" key="7">
    <source>
        <dbReference type="ARBA" id="ARBA00023136"/>
    </source>
</evidence>
<dbReference type="AlphaFoldDB" id="A0A7F5RJX0"/>
<dbReference type="SUPFAM" id="SSF53822">
    <property type="entry name" value="Periplasmic binding protein-like I"/>
    <property type="match status" value="1"/>
</dbReference>
<dbReference type="OrthoDB" id="425344at2759"/>
<dbReference type="GeneID" id="108737271"/>
<dbReference type="Gene3D" id="3.40.50.2300">
    <property type="match status" value="2"/>
</dbReference>
<feature type="transmembrane region" description="Helical" evidence="13">
    <location>
        <begin position="531"/>
        <end position="552"/>
    </location>
</feature>